<comment type="pathway">
    <text evidence="3">Protein modification; protein ubiquitination.</text>
</comment>
<evidence type="ECO:0000256" key="6">
    <source>
        <dbReference type="ARBA" id="ARBA00022679"/>
    </source>
</evidence>
<dbReference type="InterPro" id="IPR003613">
    <property type="entry name" value="Ubox_domain"/>
</dbReference>
<comment type="catalytic activity">
    <reaction evidence="1">
        <text>S-ubiquitinyl-[E2 ubiquitin-conjugating enzyme]-L-cysteine + [acceptor protein]-L-lysine = [E2 ubiquitin-conjugating enzyme]-L-cysteine + N(6)-ubiquitinyl-[acceptor protein]-L-lysine.</text>
        <dbReference type="EC" id="2.3.2.27"/>
    </reaction>
</comment>
<dbReference type="SMART" id="SM00504">
    <property type="entry name" value="Ubox"/>
    <property type="match status" value="1"/>
</dbReference>
<name>A0A6A5NU25_LUPAL</name>
<dbReference type="Gene3D" id="3.30.200.20">
    <property type="entry name" value="Phosphorylase Kinase, domain 1"/>
    <property type="match status" value="1"/>
</dbReference>
<dbReference type="PANTHER" id="PTHR45647:SF100">
    <property type="entry name" value="U-BOX DOMAIN-CONTAINING PROTEIN 33"/>
    <property type="match status" value="1"/>
</dbReference>
<dbReference type="PROSITE" id="PS51698">
    <property type="entry name" value="U_BOX"/>
    <property type="match status" value="1"/>
</dbReference>
<evidence type="ECO:0000256" key="7">
    <source>
        <dbReference type="ARBA" id="ARBA00022741"/>
    </source>
</evidence>
<dbReference type="InterPro" id="IPR000719">
    <property type="entry name" value="Prot_kinase_dom"/>
</dbReference>
<keyword evidence="10" id="KW-0067">ATP-binding</keyword>
<evidence type="ECO:0000256" key="9">
    <source>
        <dbReference type="ARBA" id="ARBA00022786"/>
    </source>
</evidence>
<dbReference type="UniPathway" id="UPA00143"/>
<reference evidence="12" key="1">
    <citation type="journal article" date="2020" name="Nat. Commun.">
        <title>Genome sequence of the cluster root forming white lupin.</title>
        <authorList>
            <person name="Hufnagel B."/>
            <person name="Marques A."/>
            <person name="Soriano A."/>
            <person name="Marques L."/>
            <person name="Divol F."/>
            <person name="Doumas P."/>
            <person name="Sallet E."/>
            <person name="Mancinotti D."/>
            <person name="Carrere S."/>
            <person name="Marande W."/>
            <person name="Arribat S."/>
            <person name="Keller J."/>
            <person name="Huneau C."/>
            <person name="Blein T."/>
            <person name="Aime D."/>
            <person name="Laguerre M."/>
            <person name="Taylor J."/>
            <person name="Schubert V."/>
            <person name="Nelson M."/>
            <person name="Geu-Flores F."/>
            <person name="Crespi M."/>
            <person name="Gallardo-Guerrero K."/>
            <person name="Delaux P.-M."/>
            <person name="Salse J."/>
            <person name="Berges H."/>
            <person name="Guyot R."/>
            <person name="Gouzy J."/>
            <person name="Peret B."/>
        </authorList>
    </citation>
    <scope>NUCLEOTIDE SEQUENCE [LARGE SCALE GENOMIC DNA]</scope>
    <source>
        <strain evidence="12">cv. Amiga</strain>
    </source>
</reference>
<dbReference type="PROSITE" id="PS00107">
    <property type="entry name" value="PROTEIN_KINASE_ATP"/>
    <property type="match status" value="1"/>
</dbReference>
<dbReference type="SUPFAM" id="SSF57850">
    <property type="entry name" value="RING/U-box"/>
    <property type="match status" value="1"/>
</dbReference>
<dbReference type="InterPro" id="IPR008271">
    <property type="entry name" value="Ser/Thr_kinase_AS"/>
</dbReference>
<dbReference type="EMBL" id="WOCE01000010">
    <property type="protein sequence ID" value="KAE9605398.1"/>
    <property type="molecule type" value="Genomic_DNA"/>
</dbReference>
<dbReference type="OrthoDB" id="4062651at2759"/>
<dbReference type="SMART" id="SM00220">
    <property type="entry name" value="S_TKc"/>
    <property type="match status" value="1"/>
</dbReference>
<keyword evidence="5" id="KW-0723">Serine/threonine-protein kinase</keyword>
<keyword evidence="12" id="KW-1185">Reference proteome</keyword>
<proteinExistence type="predicted"/>
<keyword evidence="6" id="KW-0808">Transferase</keyword>
<dbReference type="Proteomes" id="UP000447434">
    <property type="component" value="Chromosome 10"/>
</dbReference>
<keyword evidence="7" id="KW-0547">Nucleotide-binding</keyword>
<keyword evidence="9" id="KW-0833">Ubl conjugation pathway</keyword>
<dbReference type="GO" id="GO:0061630">
    <property type="term" value="F:ubiquitin protein ligase activity"/>
    <property type="evidence" value="ECO:0007669"/>
    <property type="project" value="UniProtKB-EC"/>
</dbReference>
<evidence type="ECO:0000256" key="2">
    <source>
        <dbReference type="ARBA" id="ARBA00003861"/>
    </source>
</evidence>
<dbReference type="InterPro" id="IPR017441">
    <property type="entry name" value="Protein_kinase_ATP_BS"/>
</dbReference>
<dbReference type="GO" id="GO:0016567">
    <property type="term" value="P:protein ubiquitination"/>
    <property type="evidence" value="ECO:0007669"/>
    <property type="project" value="UniProtKB-UniPathway"/>
</dbReference>
<dbReference type="SUPFAM" id="SSF52402">
    <property type="entry name" value="Adenine nucleotide alpha hydrolases-like"/>
    <property type="match status" value="1"/>
</dbReference>
<dbReference type="InterPro" id="IPR011009">
    <property type="entry name" value="Kinase-like_dom_sf"/>
</dbReference>
<evidence type="ECO:0000256" key="1">
    <source>
        <dbReference type="ARBA" id="ARBA00000900"/>
    </source>
</evidence>
<dbReference type="GO" id="GO:0005524">
    <property type="term" value="F:ATP binding"/>
    <property type="evidence" value="ECO:0007669"/>
    <property type="project" value="UniProtKB-UniRule"/>
</dbReference>
<accession>A0A6A5NU25</accession>
<dbReference type="PANTHER" id="PTHR45647">
    <property type="entry name" value="OS02G0152300 PROTEIN"/>
    <property type="match status" value="1"/>
</dbReference>
<dbReference type="Gene3D" id="3.30.40.10">
    <property type="entry name" value="Zinc/RING finger domain, C3HC4 (zinc finger)"/>
    <property type="match status" value="1"/>
</dbReference>
<gene>
    <name evidence="11" type="ORF">Lalb_Chr10g0096901</name>
</gene>
<evidence type="ECO:0000256" key="4">
    <source>
        <dbReference type="ARBA" id="ARBA00012483"/>
    </source>
</evidence>
<dbReference type="SUPFAM" id="SSF56112">
    <property type="entry name" value="Protein kinase-like (PK-like)"/>
    <property type="match status" value="1"/>
</dbReference>
<dbReference type="Gene3D" id="1.10.510.10">
    <property type="entry name" value="Transferase(Phosphotransferase) domain 1"/>
    <property type="match status" value="1"/>
</dbReference>
<dbReference type="Pfam" id="PF04564">
    <property type="entry name" value="U-box"/>
    <property type="match status" value="1"/>
</dbReference>
<dbReference type="FunFam" id="3.30.200.20:FF:000039">
    <property type="entry name" value="receptor-like protein kinase FERONIA"/>
    <property type="match status" value="1"/>
</dbReference>
<organism evidence="11 12">
    <name type="scientific">Lupinus albus</name>
    <name type="common">White lupine</name>
    <name type="synonym">Lupinus termis</name>
    <dbReference type="NCBI Taxonomy" id="3870"/>
    <lineage>
        <taxon>Eukaryota</taxon>
        <taxon>Viridiplantae</taxon>
        <taxon>Streptophyta</taxon>
        <taxon>Embryophyta</taxon>
        <taxon>Tracheophyta</taxon>
        <taxon>Spermatophyta</taxon>
        <taxon>Magnoliopsida</taxon>
        <taxon>eudicotyledons</taxon>
        <taxon>Gunneridae</taxon>
        <taxon>Pentapetalae</taxon>
        <taxon>rosids</taxon>
        <taxon>fabids</taxon>
        <taxon>Fabales</taxon>
        <taxon>Fabaceae</taxon>
        <taxon>Papilionoideae</taxon>
        <taxon>50 kb inversion clade</taxon>
        <taxon>genistoids sensu lato</taxon>
        <taxon>core genistoids</taxon>
        <taxon>Genisteae</taxon>
        <taxon>Lupinus</taxon>
    </lineage>
</organism>
<dbReference type="AlphaFoldDB" id="A0A6A5NU25"/>
<dbReference type="Pfam" id="PF00069">
    <property type="entry name" value="Pkinase"/>
    <property type="match status" value="1"/>
</dbReference>
<evidence type="ECO:0000256" key="3">
    <source>
        <dbReference type="ARBA" id="ARBA00004906"/>
    </source>
</evidence>
<comment type="function">
    <text evidence="2">Functions as an E3 ubiquitin ligase.</text>
</comment>
<dbReference type="CDD" id="cd01989">
    <property type="entry name" value="USP_STK_Ubox_N"/>
    <property type="match status" value="1"/>
</dbReference>
<protein>
    <recommendedName>
        <fullName evidence="4">RING-type E3 ubiquitin transferase</fullName>
        <ecNumber evidence="4">2.3.2.27</ecNumber>
    </recommendedName>
</protein>
<evidence type="ECO:0000256" key="10">
    <source>
        <dbReference type="ARBA" id="ARBA00022840"/>
    </source>
</evidence>
<dbReference type="PROSITE" id="PS50011">
    <property type="entry name" value="PROTEIN_KINASE_DOM"/>
    <property type="match status" value="1"/>
</dbReference>
<evidence type="ECO:0000313" key="12">
    <source>
        <dbReference type="Proteomes" id="UP000447434"/>
    </source>
</evidence>
<evidence type="ECO:0000256" key="5">
    <source>
        <dbReference type="ARBA" id="ARBA00022527"/>
    </source>
</evidence>
<keyword evidence="8" id="KW-0418">Kinase</keyword>
<evidence type="ECO:0000313" key="11">
    <source>
        <dbReference type="EMBL" id="KAE9605398.1"/>
    </source>
</evidence>
<comment type="caution">
    <text evidence="11">The sequence shown here is derived from an EMBL/GenBank/DDBJ whole genome shotgun (WGS) entry which is preliminary data.</text>
</comment>
<evidence type="ECO:0000256" key="8">
    <source>
        <dbReference type="ARBA" id="ARBA00022777"/>
    </source>
</evidence>
<dbReference type="CDD" id="cd16655">
    <property type="entry name" value="RING-Ubox_WDSUB1-like"/>
    <property type="match status" value="1"/>
</dbReference>
<dbReference type="InterPro" id="IPR051348">
    <property type="entry name" value="U-box_ubiquitin_ligases"/>
</dbReference>
<dbReference type="InterPro" id="IPR013083">
    <property type="entry name" value="Znf_RING/FYVE/PHD"/>
</dbReference>
<dbReference type="EC" id="2.3.2.27" evidence="4"/>
<dbReference type="GO" id="GO:0004674">
    <property type="term" value="F:protein serine/threonine kinase activity"/>
    <property type="evidence" value="ECO:0007669"/>
    <property type="project" value="UniProtKB-KW"/>
</dbReference>
<sequence length="891" mass="100800">MVSPMPATMQRIRSSRSIHDIRVPGVMSSITEIVEEPTPNVVDDTIYVAVAKNVKDSQLNLIWAIRNSKGKKICILHVHVPAAMIPFMGAKFPPSSLKEQEVRAYWEFERQSMHKTLDEYLHICQRMGVCAEKVHIEMDCIEKGIIELISQYNIQELVMGAASNKYHSRRMTGLRSKKAIYVNEQAPTSCHIQFTCKGFLIHTRNRSLGGDNVEVTSPSVQQMTTSEAEHSPHLRSQSIKLGHNHFVNQTNPNEELIRRVRSSNDGHGRRIVPFSSPVWFSTPQNRLSREATSDELDEQPRRSPSVFSTCSDYCSVETECSPSNLITEGSENVLALTLSNLSWNLRHPSPHSVLDGGMDDTLYDKLDQAMAEAENARRDEYHEIVRRGKAEKEAIDAIRRTKTAEILYKEELKLRKELEEALVREREELDNMKSQRDKVKEELQLGLDQESSLESQIASTELMMKELEEKIISAVSLLHTYKNERDDLQMQRDNALREAEELRKKQGESSSTQSLQFLSEISFLEIEEATNNFNPALKIGEGGYGSIFKGIMRHKEVAIKMLRPDSMQGPSEFQQEVDVLSKIRHPNLITLIGACPETWTLVYEYLPNGSLEDRLCCKDNSPPLSWQCRIRIAAELCSALIFLHSCKPHSIVHGDLKPSNILLDANLVSKLSDFGMCRILSCQENSIDNTTEFWKTDPKGTFAYMDPEFLASGELTPKSDVYSFGIILLRMLTGRSAFGIAKEVKYALDTGNLKSLLDPLAGDWPFVQAEQLTHLALRCCEMNRKSRPDLYSDVWRMLESMRASSRGTNTSRLGSQGLNQPPPCFVCPIFQEVMYNPHIAADGFTYEAEAIIGWLDSGLDTSPMTNSKLPHSNLVPNRALRSAIEEWLQSQ</sequence>
<dbReference type="PROSITE" id="PS00108">
    <property type="entry name" value="PROTEIN_KINASE_ST"/>
    <property type="match status" value="1"/>
</dbReference>